<proteinExistence type="predicted"/>
<protein>
    <submittedName>
        <fullName evidence="1">Uncharacterized protein</fullName>
    </submittedName>
</protein>
<sequence>MACIGLRLCYFVSLRIAKCVGLGWKPFNFNIHFEFIKDAFSRLNECLLWLI</sequence>
<gene>
    <name evidence="1" type="ORF">F383_20812</name>
</gene>
<reference evidence="2" key="1">
    <citation type="submission" date="2014-09" db="EMBL/GenBank/DDBJ databases">
        <authorList>
            <person name="Mudge J."/>
            <person name="Ramaraj T."/>
            <person name="Lindquist I.E."/>
            <person name="Bharti A.K."/>
            <person name="Sundararajan A."/>
            <person name="Cameron C.T."/>
            <person name="Woodward J.E."/>
            <person name="May G.D."/>
            <person name="Brubaker C."/>
            <person name="Broadhvest J."/>
            <person name="Wilkins T.A."/>
        </authorList>
    </citation>
    <scope>NUCLEOTIDE SEQUENCE</scope>
    <source>
        <strain evidence="2">cv. AKA8401</strain>
    </source>
</reference>
<evidence type="ECO:0000313" key="1">
    <source>
        <dbReference type="EMBL" id="KHG17322.1"/>
    </source>
</evidence>
<name>A0A0B0NXI5_GOSAR</name>
<evidence type="ECO:0000313" key="2">
    <source>
        <dbReference type="Proteomes" id="UP000032142"/>
    </source>
</evidence>
<organism evidence="1 2">
    <name type="scientific">Gossypium arboreum</name>
    <name type="common">Tree cotton</name>
    <name type="synonym">Gossypium nanking</name>
    <dbReference type="NCBI Taxonomy" id="29729"/>
    <lineage>
        <taxon>Eukaryota</taxon>
        <taxon>Viridiplantae</taxon>
        <taxon>Streptophyta</taxon>
        <taxon>Embryophyta</taxon>
        <taxon>Tracheophyta</taxon>
        <taxon>Spermatophyta</taxon>
        <taxon>Magnoliopsida</taxon>
        <taxon>eudicotyledons</taxon>
        <taxon>Gunneridae</taxon>
        <taxon>Pentapetalae</taxon>
        <taxon>rosids</taxon>
        <taxon>malvids</taxon>
        <taxon>Malvales</taxon>
        <taxon>Malvaceae</taxon>
        <taxon>Malvoideae</taxon>
        <taxon>Gossypium</taxon>
    </lineage>
</organism>
<dbReference type="EMBL" id="KN408039">
    <property type="protein sequence ID" value="KHG17322.1"/>
    <property type="molecule type" value="Genomic_DNA"/>
</dbReference>
<dbReference type="Proteomes" id="UP000032142">
    <property type="component" value="Unassembled WGS sequence"/>
</dbReference>
<accession>A0A0B0NXI5</accession>
<dbReference type="AlphaFoldDB" id="A0A0B0NXI5"/>
<keyword evidence="2" id="KW-1185">Reference proteome</keyword>